<feature type="transmembrane region" description="Helical" evidence="1">
    <location>
        <begin position="68"/>
        <end position="88"/>
    </location>
</feature>
<evidence type="ECO:0000313" key="3">
    <source>
        <dbReference type="EMBL" id="NVI07383.1"/>
    </source>
</evidence>
<dbReference type="GO" id="GO:0016746">
    <property type="term" value="F:acyltransferase activity"/>
    <property type="evidence" value="ECO:0007669"/>
    <property type="project" value="UniProtKB-KW"/>
</dbReference>
<gene>
    <name evidence="3" type="ORF">FSB64_27190</name>
</gene>
<dbReference type="InterPro" id="IPR050879">
    <property type="entry name" value="Acyltransferase_3"/>
</dbReference>
<dbReference type="RefSeq" id="WP_176368461.1">
    <property type="nucleotide sequence ID" value="NZ_VOMC01000033.1"/>
</dbReference>
<organism evidence="3 4">
    <name type="scientific">Paraburkholderia youngii</name>
    <dbReference type="NCBI Taxonomy" id="2782701"/>
    <lineage>
        <taxon>Bacteria</taxon>
        <taxon>Pseudomonadati</taxon>
        <taxon>Pseudomonadota</taxon>
        <taxon>Betaproteobacteria</taxon>
        <taxon>Burkholderiales</taxon>
        <taxon>Burkholderiaceae</taxon>
        <taxon>Paraburkholderia</taxon>
    </lineage>
</organism>
<feature type="transmembrane region" description="Helical" evidence="1">
    <location>
        <begin position="252"/>
        <end position="274"/>
    </location>
</feature>
<dbReference type="PANTHER" id="PTHR23028">
    <property type="entry name" value="ACETYLTRANSFERASE"/>
    <property type="match status" value="1"/>
</dbReference>
<feature type="transmembrane region" description="Helical" evidence="1">
    <location>
        <begin position="335"/>
        <end position="355"/>
    </location>
</feature>
<dbReference type="EMBL" id="VOMC01000033">
    <property type="protein sequence ID" value="NVI07383.1"/>
    <property type="molecule type" value="Genomic_DNA"/>
</dbReference>
<keyword evidence="1" id="KW-0812">Transmembrane</keyword>
<protein>
    <submittedName>
        <fullName evidence="3">Acyltransferase</fullName>
    </submittedName>
</protein>
<dbReference type="Pfam" id="PF01757">
    <property type="entry name" value="Acyl_transf_3"/>
    <property type="match status" value="1"/>
</dbReference>
<feature type="transmembrane region" description="Helical" evidence="1">
    <location>
        <begin position="361"/>
        <end position="381"/>
    </location>
</feature>
<accession>A0ABX2NT92</accession>
<keyword evidence="3" id="KW-0012">Acyltransferase</keyword>
<name>A0ABX2NT92_9BURK</name>
<reference evidence="3 4" key="1">
    <citation type="submission" date="2019-08" db="EMBL/GenBank/DDBJ databases">
        <title>Paraburkholderia simonii sp. nov. and P. youngii sp. nov. Brazilian and Mexican Mimosa-associated rhizobia.</title>
        <authorList>
            <person name="Mavima L."/>
            <person name="Beukes C.W."/>
            <person name="Palmer M."/>
            <person name="De Meyer S.E."/>
            <person name="James E.K."/>
            <person name="Maluk M."/>
            <person name="Avontuur J.R."/>
            <person name="Chan W.Y."/>
            <person name="Venter S.N."/>
            <person name="Steenkamp E.T."/>
        </authorList>
    </citation>
    <scope>NUCLEOTIDE SEQUENCE [LARGE SCALE GENOMIC DNA]</scope>
    <source>
        <strain evidence="3 4">JPY454</strain>
    </source>
</reference>
<keyword evidence="1" id="KW-0472">Membrane</keyword>
<feature type="domain" description="Acyltransferase 3" evidence="2">
    <location>
        <begin position="12"/>
        <end position="375"/>
    </location>
</feature>
<dbReference type="PANTHER" id="PTHR23028:SF134">
    <property type="entry name" value="PUTATIVE (AFU_ORTHOLOGUE AFUA_4G08520)-RELATED"/>
    <property type="match status" value="1"/>
</dbReference>
<evidence type="ECO:0000259" key="2">
    <source>
        <dbReference type="Pfam" id="PF01757"/>
    </source>
</evidence>
<feature type="transmembrane region" description="Helical" evidence="1">
    <location>
        <begin position="294"/>
        <end position="314"/>
    </location>
</feature>
<keyword evidence="4" id="KW-1185">Reference proteome</keyword>
<keyword evidence="3" id="KW-0808">Transferase</keyword>
<dbReference type="InterPro" id="IPR002656">
    <property type="entry name" value="Acyl_transf_3_dom"/>
</dbReference>
<evidence type="ECO:0000256" key="1">
    <source>
        <dbReference type="SAM" id="Phobius"/>
    </source>
</evidence>
<dbReference type="Proteomes" id="UP000821598">
    <property type="component" value="Unassembled WGS sequence"/>
</dbReference>
<feature type="transmembrane region" description="Helical" evidence="1">
    <location>
        <begin position="218"/>
        <end position="240"/>
    </location>
</feature>
<comment type="caution">
    <text evidence="3">The sequence shown here is derived from an EMBL/GenBank/DDBJ whole genome shotgun (WGS) entry which is preliminary data.</text>
</comment>
<proteinExistence type="predicted"/>
<evidence type="ECO:0000313" key="4">
    <source>
        <dbReference type="Proteomes" id="UP000821598"/>
    </source>
</evidence>
<sequence>MTANRSPAPRVAWLEGLRGAATVQVFLLHYLTAFFPGANDRSDAPFHIGWEAWIARPSPLFWLFDGYSAVYVFFLLSGTVLTYSFRAAPLQIPRQVVRRVARLIGPVFFAAALASLLFSLLPGSHVAAGAVTGSTKWLATIGPDPFSVSHFVREVAVESLFTGYQWSTLFPLLEPHLDTIAGSFNAPLWTLHCELWGSFLVMALVATQHVSRNLHRGLLIATPILFWSHPLMLFVAGHLLADFALRERDKSVWRSLTAAASLALGVALCCTRDWPVVDSIRQWLTPLAVRGDDLFHFQSQLGAFFVYLAVLASVRLQRWLSSRPFLRLGRLSFSVYLVHFPVLFTISCSIFLMFAPLGYGVAVAVACGVGVVVTALLALAFERWVDGIAVRFARNLGKTRTVRAHQGI</sequence>
<feature type="transmembrane region" description="Helical" evidence="1">
    <location>
        <begin position="100"/>
        <end position="121"/>
    </location>
</feature>
<keyword evidence="1" id="KW-1133">Transmembrane helix</keyword>